<protein>
    <submittedName>
        <fullName evidence="10">Benzoate 4-monooxygenase cytochrome P450</fullName>
    </submittedName>
</protein>
<evidence type="ECO:0000256" key="4">
    <source>
        <dbReference type="ARBA" id="ARBA00022723"/>
    </source>
</evidence>
<evidence type="ECO:0000256" key="9">
    <source>
        <dbReference type="SAM" id="Phobius"/>
    </source>
</evidence>
<sequence>MDLVLTSPGWAPLVVGVAAAMMGIVAYRLWLDPLARFPGPRLWAISRLPRIYHTSRGRMWRQLESLHQQYGPIVRIAPGELSFCSAPAWSDIYTSRPTMPKDGATLTPPINGAHSLFTALGDDHRRLRGALVAGFSDKALRDLAPGIEHHVTEFIARLRRELEQGNPVIDLQKFFGYATLDTITDLGYSEPMHALADRNEHDWIARLSLHSRFGTMLSCLYWLYPLNRLTNIVVLSLSQSQRAKNWAVFGSKIEARVARGNQPGQKADLIAPIMSKVTDQEVPSKDSKSGNKNMITRKEVMSHTLSTVMANGLITTVTLTSCTYFLLRHADALQHAVKEVRDTFTCDGQITVQSTQGMAYLEAVINETMRLHHPTPITLARVVPPEGRRIDGHFIRGNATVEPFAFHPERFLPRDDVRYNSRFDKDVKEVYLPFAAGPRHCIGEKFFLAEARVTLARLLWNFDMVLADPQAENWLDQRAFTVFEQKPLLH</sequence>
<comment type="similarity">
    <text evidence="2">Belongs to the cytochrome P450 family.</text>
</comment>
<evidence type="ECO:0000313" key="11">
    <source>
        <dbReference type="Proteomes" id="UP000249526"/>
    </source>
</evidence>
<gene>
    <name evidence="10" type="ORF">BO85DRAFT_435634</name>
</gene>
<reference evidence="10 11" key="1">
    <citation type="submission" date="2018-02" db="EMBL/GenBank/DDBJ databases">
        <title>The genomes of Aspergillus section Nigri reveals drivers in fungal speciation.</title>
        <authorList>
            <consortium name="DOE Joint Genome Institute"/>
            <person name="Vesth T.C."/>
            <person name="Nybo J."/>
            <person name="Theobald S."/>
            <person name="Brandl J."/>
            <person name="Frisvad J.C."/>
            <person name="Nielsen K.F."/>
            <person name="Lyhne E.K."/>
            <person name="Kogle M.E."/>
            <person name="Kuo A."/>
            <person name="Riley R."/>
            <person name="Clum A."/>
            <person name="Nolan M."/>
            <person name="Lipzen A."/>
            <person name="Salamov A."/>
            <person name="Henrissat B."/>
            <person name="Wiebenga A."/>
            <person name="De vries R.P."/>
            <person name="Grigoriev I.V."/>
            <person name="Mortensen U.H."/>
            <person name="Andersen M.R."/>
            <person name="Baker S.E."/>
        </authorList>
    </citation>
    <scope>NUCLEOTIDE SEQUENCE [LARGE SCALE GENOMIC DNA]</scope>
    <source>
        <strain evidence="10 11">CBS 112811</strain>
    </source>
</reference>
<dbReference type="InterPro" id="IPR001128">
    <property type="entry name" value="Cyt_P450"/>
</dbReference>
<dbReference type="Proteomes" id="UP000249526">
    <property type="component" value="Unassembled WGS sequence"/>
</dbReference>
<keyword evidence="9" id="KW-1133">Transmembrane helix</keyword>
<name>A0A8G1RDM6_9EURO</name>
<keyword evidence="4 8" id="KW-0479">Metal-binding</keyword>
<evidence type="ECO:0000256" key="6">
    <source>
        <dbReference type="ARBA" id="ARBA00023004"/>
    </source>
</evidence>
<evidence type="ECO:0000313" key="10">
    <source>
        <dbReference type="EMBL" id="RAH61360.1"/>
    </source>
</evidence>
<dbReference type="Pfam" id="PF00067">
    <property type="entry name" value="p450"/>
    <property type="match status" value="1"/>
</dbReference>
<keyword evidence="11" id="KW-1185">Reference proteome</keyword>
<keyword evidence="7 10" id="KW-0503">Monooxygenase</keyword>
<evidence type="ECO:0000256" key="1">
    <source>
        <dbReference type="ARBA" id="ARBA00001971"/>
    </source>
</evidence>
<evidence type="ECO:0000256" key="8">
    <source>
        <dbReference type="PIRSR" id="PIRSR602401-1"/>
    </source>
</evidence>
<evidence type="ECO:0000256" key="2">
    <source>
        <dbReference type="ARBA" id="ARBA00010617"/>
    </source>
</evidence>
<dbReference type="PRINTS" id="PR00385">
    <property type="entry name" value="P450"/>
</dbReference>
<dbReference type="GO" id="GO:0005506">
    <property type="term" value="F:iron ion binding"/>
    <property type="evidence" value="ECO:0007669"/>
    <property type="project" value="InterPro"/>
</dbReference>
<dbReference type="PANTHER" id="PTHR24305">
    <property type="entry name" value="CYTOCHROME P450"/>
    <property type="match status" value="1"/>
</dbReference>
<dbReference type="EMBL" id="KZ825056">
    <property type="protein sequence ID" value="RAH61360.1"/>
    <property type="molecule type" value="Genomic_DNA"/>
</dbReference>
<evidence type="ECO:0000256" key="5">
    <source>
        <dbReference type="ARBA" id="ARBA00023002"/>
    </source>
</evidence>
<feature type="binding site" description="axial binding residue" evidence="8">
    <location>
        <position position="441"/>
    </location>
    <ligand>
        <name>heme</name>
        <dbReference type="ChEBI" id="CHEBI:30413"/>
    </ligand>
    <ligandPart>
        <name>Fe</name>
        <dbReference type="ChEBI" id="CHEBI:18248"/>
    </ligandPart>
</feature>
<dbReference type="InterPro" id="IPR002401">
    <property type="entry name" value="Cyt_P450_E_grp-I"/>
</dbReference>
<keyword evidence="6 8" id="KW-0408">Iron</keyword>
<keyword evidence="9" id="KW-0812">Transmembrane</keyword>
<dbReference type="GO" id="GO:0004497">
    <property type="term" value="F:monooxygenase activity"/>
    <property type="evidence" value="ECO:0007669"/>
    <property type="project" value="UniProtKB-KW"/>
</dbReference>
<dbReference type="GO" id="GO:0020037">
    <property type="term" value="F:heme binding"/>
    <property type="evidence" value="ECO:0007669"/>
    <property type="project" value="InterPro"/>
</dbReference>
<dbReference type="GO" id="GO:0016705">
    <property type="term" value="F:oxidoreductase activity, acting on paired donors, with incorporation or reduction of molecular oxygen"/>
    <property type="evidence" value="ECO:0007669"/>
    <property type="project" value="InterPro"/>
</dbReference>
<accession>A0A8G1RDM6</accession>
<dbReference type="SUPFAM" id="SSF48264">
    <property type="entry name" value="Cytochrome P450"/>
    <property type="match status" value="1"/>
</dbReference>
<evidence type="ECO:0000256" key="7">
    <source>
        <dbReference type="ARBA" id="ARBA00023033"/>
    </source>
</evidence>
<dbReference type="InterPro" id="IPR036396">
    <property type="entry name" value="Cyt_P450_sf"/>
</dbReference>
<dbReference type="GeneID" id="37161938"/>
<dbReference type="InterPro" id="IPR050121">
    <property type="entry name" value="Cytochrome_P450_monoxygenase"/>
</dbReference>
<keyword evidence="3 8" id="KW-0349">Heme</keyword>
<dbReference type="PANTHER" id="PTHR24305:SF210">
    <property type="entry name" value="CYTOCHROME P450 MONOOXYGENASE ASQL-RELATED"/>
    <property type="match status" value="1"/>
</dbReference>
<keyword evidence="5" id="KW-0560">Oxidoreductase</keyword>
<dbReference type="CDD" id="cd11058">
    <property type="entry name" value="CYP60B-like"/>
    <property type="match status" value="1"/>
</dbReference>
<organism evidence="10 11">
    <name type="scientific">Aspergillus piperis CBS 112811</name>
    <dbReference type="NCBI Taxonomy" id="1448313"/>
    <lineage>
        <taxon>Eukaryota</taxon>
        <taxon>Fungi</taxon>
        <taxon>Dikarya</taxon>
        <taxon>Ascomycota</taxon>
        <taxon>Pezizomycotina</taxon>
        <taxon>Eurotiomycetes</taxon>
        <taxon>Eurotiomycetidae</taxon>
        <taxon>Eurotiales</taxon>
        <taxon>Aspergillaceae</taxon>
        <taxon>Aspergillus</taxon>
        <taxon>Aspergillus subgen. Circumdati</taxon>
    </lineage>
</organism>
<comment type="cofactor">
    <cofactor evidence="1 8">
        <name>heme</name>
        <dbReference type="ChEBI" id="CHEBI:30413"/>
    </cofactor>
</comment>
<evidence type="ECO:0000256" key="3">
    <source>
        <dbReference type="ARBA" id="ARBA00022617"/>
    </source>
</evidence>
<dbReference type="PRINTS" id="PR00463">
    <property type="entry name" value="EP450I"/>
</dbReference>
<keyword evidence="9" id="KW-0472">Membrane</keyword>
<dbReference type="RefSeq" id="XP_025519282.1">
    <property type="nucleotide sequence ID" value="XM_025658536.1"/>
</dbReference>
<proteinExistence type="inferred from homology"/>
<dbReference type="Gene3D" id="1.10.630.10">
    <property type="entry name" value="Cytochrome P450"/>
    <property type="match status" value="1"/>
</dbReference>
<feature type="transmembrane region" description="Helical" evidence="9">
    <location>
        <begin position="12"/>
        <end position="31"/>
    </location>
</feature>
<dbReference type="AlphaFoldDB" id="A0A8G1RDM6"/>